<gene>
    <name evidence="1" type="ORF">ACFQRG_10455</name>
</gene>
<protein>
    <submittedName>
        <fullName evidence="1">Uncharacterized protein</fullName>
    </submittedName>
</protein>
<comment type="caution">
    <text evidence="1">The sequence shown here is derived from an EMBL/GenBank/DDBJ whole genome shotgun (WGS) entry which is preliminary data.</text>
</comment>
<dbReference type="EMBL" id="JBHTCO010000012">
    <property type="protein sequence ID" value="MFC7393378.1"/>
    <property type="molecule type" value="Genomic_DNA"/>
</dbReference>
<accession>A0ABW2PVE8</accession>
<evidence type="ECO:0000313" key="1">
    <source>
        <dbReference type="EMBL" id="MFC7393378.1"/>
    </source>
</evidence>
<reference evidence="2" key="1">
    <citation type="journal article" date="2019" name="Int. J. Syst. Evol. Microbiol.">
        <title>The Global Catalogue of Microorganisms (GCM) 10K type strain sequencing project: providing services to taxonomists for standard genome sequencing and annotation.</title>
        <authorList>
            <consortium name="The Broad Institute Genomics Platform"/>
            <consortium name="The Broad Institute Genome Sequencing Center for Infectious Disease"/>
            <person name="Wu L."/>
            <person name="Ma J."/>
        </authorList>
    </citation>
    <scope>NUCLEOTIDE SEQUENCE [LARGE SCALE GENOMIC DNA]</scope>
    <source>
        <strain evidence="2">CGMCC 1.16305</strain>
    </source>
</reference>
<sequence>MTDPNEKELVQGLMESGYSDDEICSALGLTEEEYKNIMDNN</sequence>
<name>A0ABW2PVE8_9BACL</name>
<organism evidence="1 2">
    <name type="scientific">Scopulibacillus cellulosilyticus</name>
    <dbReference type="NCBI Taxonomy" id="2665665"/>
    <lineage>
        <taxon>Bacteria</taxon>
        <taxon>Bacillati</taxon>
        <taxon>Bacillota</taxon>
        <taxon>Bacilli</taxon>
        <taxon>Bacillales</taxon>
        <taxon>Sporolactobacillaceae</taxon>
        <taxon>Scopulibacillus</taxon>
    </lineage>
</organism>
<dbReference type="Proteomes" id="UP001596505">
    <property type="component" value="Unassembled WGS sequence"/>
</dbReference>
<dbReference type="RefSeq" id="WP_380965861.1">
    <property type="nucleotide sequence ID" value="NZ_JBHTCO010000012.1"/>
</dbReference>
<keyword evidence="2" id="KW-1185">Reference proteome</keyword>
<evidence type="ECO:0000313" key="2">
    <source>
        <dbReference type="Proteomes" id="UP001596505"/>
    </source>
</evidence>
<proteinExistence type="predicted"/>